<dbReference type="CDD" id="cd09159">
    <property type="entry name" value="PLDc_ybhO_like_2"/>
    <property type="match status" value="1"/>
</dbReference>
<dbReference type="SUPFAM" id="SSF56024">
    <property type="entry name" value="Phospholipase D/nuclease"/>
    <property type="match status" value="2"/>
</dbReference>
<feature type="domain" description="PLD phosphodiesterase" evidence="1">
    <location>
        <begin position="163"/>
        <end position="190"/>
    </location>
</feature>
<dbReference type="RefSeq" id="WP_349637887.1">
    <property type="nucleotide sequence ID" value="NZ_CP090958.1"/>
</dbReference>
<dbReference type="SMART" id="SM00155">
    <property type="entry name" value="PLDc"/>
    <property type="match status" value="2"/>
</dbReference>
<dbReference type="Gene3D" id="3.30.870.10">
    <property type="entry name" value="Endonuclease Chain A"/>
    <property type="match status" value="2"/>
</dbReference>
<protein>
    <submittedName>
        <fullName evidence="2">Phospholipase D-like domain-containing protein</fullName>
    </submittedName>
</protein>
<name>A0ABY8QQ44_9MICO</name>
<evidence type="ECO:0000313" key="2">
    <source>
        <dbReference type="EMBL" id="WGW11104.1"/>
    </source>
</evidence>
<dbReference type="PROSITE" id="PS50035">
    <property type="entry name" value="PLD"/>
    <property type="match status" value="2"/>
</dbReference>
<sequence length="418" mass="46664">MKPSIGRGSLSVAKRILWRTALAGAATQLTVIAGLIVGDAIKKRGRAKRSGFPRPGSFESTVAGSTTTVYTYGADLYEAMLTAIRQAERHIFLESYIWKGDELGQQFKDALAEAAERGVKVYVSYDGFANLVVRPDFFRFHPAIQVLRSPVVRPGILLANVRATGRDHRKVLVVDDEIGFIGGYNIGSIYATQWRDTHLKIVGPSAWELRQAFVSYWNTHRKKQQPRIPETSAGFWEPRVRSVTNSPASLVFPIRSVYLDAINRAGQRVFITTAYFIPDSQILEALIEAAGRGVDVRVLLPEASNHVVSDWLSRGFYTELLKAGVTILLYENAMVHAKSATIDGQWTTVGTANIDRLSLTGNYEINMEVYDVNLAKDMERIFEIDSGNSRVLTLEEWERRHLVARVSETILAPLRPLL</sequence>
<dbReference type="InterPro" id="IPR025202">
    <property type="entry name" value="PLD-like_dom"/>
</dbReference>
<evidence type="ECO:0000313" key="3">
    <source>
        <dbReference type="Proteomes" id="UP001209083"/>
    </source>
</evidence>
<dbReference type="PANTHER" id="PTHR21248">
    <property type="entry name" value="CARDIOLIPIN SYNTHASE"/>
    <property type="match status" value="1"/>
</dbReference>
<feature type="domain" description="PLD phosphodiesterase" evidence="1">
    <location>
        <begin position="331"/>
        <end position="358"/>
    </location>
</feature>
<evidence type="ECO:0000259" key="1">
    <source>
        <dbReference type="PROSITE" id="PS50035"/>
    </source>
</evidence>
<proteinExistence type="predicted"/>
<dbReference type="EMBL" id="CP090958">
    <property type="protein sequence ID" value="WGW11104.1"/>
    <property type="molecule type" value="Genomic_DNA"/>
</dbReference>
<dbReference type="PANTHER" id="PTHR21248:SF22">
    <property type="entry name" value="PHOSPHOLIPASE D"/>
    <property type="match status" value="1"/>
</dbReference>
<reference evidence="2 3" key="1">
    <citation type="submission" date="2023-05" db="EMBL/GenBank/DDBJ databases">
        <title>Lithophilousrod everest ZFBP1038 complete genpme.</title>
        <authorList>
            <person name="Tian M."/>
        </authorList>
    </citation>
    <scope>NUCLEOTIDE SEQUENCE [LARGE SCALE GENOMIC DNA]</scope>
    <source>
        <strain evidence="2 3">ZFBP1038</strain>
    </source>
</reference>
<accession>A0ABY8QQ44</accession>
<dbReference type="Proteomes" id="UP001209083">
    <property type="component" value="Chromosome"/>
</dbReference>
<dbReference type="CDD" id="cd09110">
    <property type="entry name" value="PLDc_CLS_1"/>
    <property type="match status" value="1"/>
</dbReference>
<dbReference type="InterPro" id="IPR001736">
    <property type="entry name" value="PLipase_D/transphosphatidylase"/>
</dbReference>
<keyword evidence="3" id="KW-1185">Reference proteome</keyword>
<gene>
    <name evidence="2" type="ORF">LWF01_13500</name>
</gene>
<dbReference type="Pfam" id="PF13091">
    <property type="entry name" value="PLDc_2"/>
    <property type="match status" value="2"/>
</dbReference>
<organism evidence="2 3">
    <name type="scientific">Saxibacter everestensis</name>
    <dbReference type="NCBI Taxonomy" id="2909229"/>
    <lineage>
        <taxon>Bacteria</taxon>
        <taxon>Bacillati</taxon>
        <taxon>Actinomycetota</taxon>
        <taxon>Actinomycetes</taxon>
        <taxon>Micrococcales</taxon>
        <taxon>Brevibacteriaceae</taxon>
        <taxon>Saxibacter</taxon>
    </lineage>
</organism>